<accession>A0ABN2NQB3</accession>
<sequence>MPQPIAVNHSAIDIVTAGGASAWASRTRVSMGDNGPPPSAPDRSGRPPFPVVVQAPGSGSTHRVIRLRGAPYIGMLVGT</sequence>
<comment type="caution">
    <text evidence="2">The sequence shown here is derived from an EMBL/GenBank/DDBJ whole genome shotgun (WGS) entry which is preliminary data.</text>
</comment>
<protein>
    <submittedName>
        <fullName evidence="2">Uncharacterized protein</fullName>
    </submittedName>
</protein>
<name>A0ABN2NQB3_9PSEU</name>
<evidence type="ECO:0000256" key="1">
    <source>
        <dbReference type="SAM" id="MobiDB-lite"/>
    </source>
</evidence>
<reference evidence="2 3" key="1">
    <citation type="journal article" date="2019" name="Int. J. Syst. Evol. Microbiol.">
        <title>The Global Catalogue of Microorganisms (GCM) 10K type strain sequencing project: providing services to taxonomists for standard genome sequencing and annotation.</title>
        <authorList>
            <consortium name="The Broad Institute Genomics Platform"/>
            <consortium name="The Broad Institute Genome Sequencing Center for Infectious Disease"/>
            <person name="Wu L."/>
            <person name="Ma J."/>
        </authorList>
    </citation>
    <scope>NUCLEOTIDE SEQUENCE [LARGE SCALE GENOMIC DNA]</scope>
    <source>
        <strain evidence="2 3">JCM 16009</strain>
    </source>
</reference>
<proteinExistence type="predicted"/>
<evidence type="ECO:0000313" key="3">
    <source>
        <dbReference type="Proteomes" id="UP001500449"/>
    </source>
</evidence>
<evidence type="ECO:0000313" key="2">
    <source>
        <dbReference type="EMBL" id="GAA1879895.1"/>
    </source>
</evidence>
<gene>
    <name evidence="2" type="ORF">GCM10009836_71570</name>
</gene>
<dbReference type="EMBL" id="BAAAQK010000029">
    <property type="protein sequence ID" value="GAA1879895.1"/>
    <property type="molecule type" value="Genomic_DNA"/>
</dbReference>
<feature type="region of interest" description="Disordered" evidence="1">
    <location>
        <begin position="27"/>
        <end position="58"/>
    </location>
</feature>
<organism evidence="2 3">
    <name type="scientific">Pseudonocardia ailaonensis</name>
    <dbReference type="NCBI Taxonomy" id="367279"/>
    <lineage>
        <taxon>Bacteria</taxon>
        <taxon>Bacillati</taxon>
        <taxon>Actinomycetota</taxon>
        <taxon>Actinomycetes</taxon>
        <taxon>Pseudonocardiales</taxon>
        <taxon>Pseudonocardiaceae</taxon>
        <taxon>Pseudonocardia</taxon>
    </lineage>
</organism>
<dbReference type="Proteomes" id="UP001500449">
    <property type="component" value="Unassembled WGS sequence"/>
</dbReference>
<keyword evidence="3" id="KW-1185">Reference proteome</keyword>